<dbReference type="Gene3D" id="3.10.450.50">
    <property type="match status" value="1"/>
</dbReference>
<dbReference type="PANTHER" id="PTHR42801:SF7">
    <property type="entry name" value="SLL1159 PROTEIN"/>
    <property type="match status" value="1"/>
</dbReference>
<dbReference type="Gene3D" id="3.40.30.10">
    <property type="entry name" value="Glutaredoxin"/>
    <property type="match status" value="1"/>
</dbReference>
<feature type="domain" description="Thioredoxin" evidence="12">
    <location>
        <begin position="65"/>
        <end position="238"/>
    </location>
</feature>
<dbReference type="AlphaFoldDB" id="A0AAT9FPZ8"/>
<keyword evidence="6" id="KW-1015">Disulfide bond</keyword>
<keyword evidence="3" id="KW-0575">Peroxidase</keyword>
<dbReference type="CDD" id="cd02970">
    <property type="entry name" value="PRX_like2"/>
    <property type="match status" value="1"/>
</dbReference>
<evidence type="ECO:0000256" key="9">
    <source>
        <dbReference type="ARBA" id="ARBA00038489"/>
    </source>
</evidence>
<keyword evidence="4" id="KW-0049">Antioxidant</keyword>
<dbReference type="GO" id="GO:0034599">
    <property type="term" value="P:cellular response to oxidative stress"/>
    <property type="evidence" value="ECO:0007669"/>
    <property type="project" value="TreeGrafter"/>
</dbReference>
<organism evidence="13">
    <name type="scientific">Oceaniferula spumae</name>
    <dbReference type="NCBI Taxonomy" id="2979115"/>
    <lineage>
        <taxon>Bacteria</taxon>
        <taxon>Pseudomonadati</taxon>
        <taxon>Verrucomicrobiota</taxon>
        <taxon>Verrucomicrobiia</taxon>
        <taxon>Verrucomicrobiales</taxon>
        <taxon>Verrucomicrobiaceae</taxon>
        <taxon>Oceaniferula</taxon>
    </lineage>
</organism>
<gene>
    <name evidence="13" type="ORF">NT6N_30340</name>
</gene>
<comment type="function">
    <text evidence="1">Thiol-specific peroxidase that catalyzes the reduction of hydrogen peroxide and organic hydroperoxides to water and alcohols, respectively. Plays a role in cell protection against oxidative stress by detoxifying peroxides and as sensor of hydrogen peroxide-mediated signaling events.</text>
</comment>
<protein>
    <recommendedName>
        <fullName evidence="2">thioredoxin-dependent peroxiredoxin</fullName>
        <ecNumber evidence="2">1.11.1.24</ecNumber>
    </recommendedName>
    <alternativeName>
        <fullName evidence="8">Thioredoxin peroxidase</fullName>
    </alternativeName>
    <alternativeName>
        <fullName evidence="10">Thioredoxin-dependent peroxiredoxin Bcp</fullName>
    </alternativeName>
</protein>
<comment type="catalytic activity">
    <reaction evidence="11">
        <text>a hydroperoxide + [thioredoxin]-dithiol = an alcohol + [thioredoxin]-disulfide + H2O</text>
        <dbReference type="Rhea" id="RHEA:62620"/>
        <dbReference type="Rhea" id="RHEA-COMP:10698"/>
        <dbReference type="Rhea" id="RHEA-COMP:10700"/>
        <dbReference type="ChEBI" id="CHEBI:15377"/>
        <dbReference type="ChEBI" id="CHEBI:29950"/>
        <dbReference type="ChEBI" id="CHEBI:30879"/>
        <dbReference type="ChEBI" id="CHEBI:35924"/>
        <dbReference type="ChEBI" id="CHEBI:50058"/>
        <dbReference type="EC" id="1.11.1.24"/>
    </reaction>
</comment>
<evidence type="ECO:0000256" key="1">
    <source>
        <dbReference type="ARBA" id="ARBA00003330"/>
    </source>
</evidence>
<dbReference type="GO" id="GO:0008379">
    <property type="term" value="F:thioredoxin peroxidase activity"/>
    <property type="evidence" value="ECO:0007669"/>
    <property type="project" value="TreeGrafter"/>
</dbReference>
<dbReference type="SUPFAM" id="SSF54427">
    <property type="entry name" value="NTF2-like"/>
    <property type="match status" value="1"/>
</dbReference>
<dbReference type="PANTHER" id="PTHR42801">
    <property type="entry name" value="THIOREDOXIN-DEPENDENT PEROXIDE REDUCTASE"/>
    <property type="match status" value="1"/>
</dbReference>
<proteinExistence type="inferred from homology"/>
<evidence type="ECO:0000313" key="13">
    <source>
        <dbReference type="EMBL" id="BDS07994.1"/>
    </source>
</evidence>
<evidence type="ECO:0000256" key="5">
    <source>
        <dbReference type="ARBA" id="ARBA00023002"/>
    </source>
</evidence>
<keyword evidence="7" id="KW-0676">Redox-active center</keyword>
<comment type="similarity">
    <text evidence="9">Belongs to the peroxiredoxin family. BCP/PrxQ subfamily.</text>
</comment>
<dbReference type="EC" id="1.11.1.24" evidence="2"/>
<dbReference type="InterPro" id="IPR036249">
    <property type="entry name" value="Thioredoxin-like_sf"/>
</dbReference>
<reference evidence="13" key="1">
    <citation type="submission" date="2024-07" db="EMBL/GenBank/DDBJ databases">
        <title>Complete genome sequence of Verrucomicrobiaceae bacterium NT6N.</title>
        <authorList>
            <person name="Huang C."/>
            <person name="Takami H."/>
            <person name="Hamasaki K."/>
        </authorList>
    </citation>
    <scope>NUCLEOTIDE SEQUENCE</scope>
    <source>
        <strain evidence="13">NT6N</strain>
    </source>
</reference>
<dbReference type="GO" id="GO:0005737">
    <property type="term" value="C:cytoplasm"/>
    <property type="evidence" value="ECO:0007669"/>
    <property type="project" value="TreeGrafter"/>
</dbReference>
<dbReference type="SUPFAM" id="SSF52833">
    <property type="entry name" value="Thioredoxin-like"/>
    <property type="match status" value="1"/>
</dbReference>
<evidence type="ECO:0000256" key="8">
    <source>
        <dbReference type="ARBA" id="ARBA00032824"/>
    </source>
</evidence>
<dbReference type="InterPro" id="IPR032710">
    <property type="entry name" value="NTF2-like_dom_sf"/>
</dbReference>
<evidence type="ECO:0000256" key="7">
    <source>
        <dbReference type="ARBA" id="ARBA00023284"/>
    </source>
</evidence>
<name>A0AAT9FPZ8_9BACT</name>
<dbReference type="InterPro" id="IPR013766">
    <property type="entry name" value="Thioredoxin_domain"/>
</dbReference>
<accession>A0AAT9FPZ8</accession>
<evidence type="ECO:0000259" key="12">
    <source>
        <dbReference type="PROSITE" id="PS51352"/>
    </source>
</evidence>
<dbReference type="InterPro" id="IPR000866">
    <property type="entry name" value="AhpC/TSA"/>
</dbReference>
<evidence type="ECO:0000256" key="10">
    <source>
        <dbReference type="ARBA" id="ARBA00042639"/>
    </source>
</evidence>
<dbReference type="KEGG" id="osu:NT6N_30340"/>
<dbReference type="PROSITE" id="PS51352">
    <property type="entry name" value="THIOREDOXIN_2"/>
    <property type="match status" value="1"/>
</dbReference>
<dbReference type="InterPro" id="IPR050924">
    <property type="entry name" value="Peroxiredoxin_BCP/PrxQ"/>
</dbReference>
<evidence type="ECO:0000256" key="3">
    <source>
        <dbReference type="ARBA" id="ARBA00022559"/>
    </source>
</evidence>
<sequence>MNIRTTALVALSSGLLANVISAQSLQDKLDARRDAFLEKAPESIVESQKKALRELENTGIYQRVLKVGDKAPDFTLGNPDGKKVQLSNLLKNGPVVLTWYRGGWCPYCNIALADLSEKNDAFKKLGATLVALTPELPDATAGSVKEQGLKFEVLSDLNHAVADKYGLVFTLNEDTRQRYQEKFKLEERSGKEAAKKLPLPATYVIDTDGTITYAFVDADYRRRAEPARIMDALKALKDGPTAKHLLLQFWENTWNPPYDIDLIDKNMSEDFILTSAGKDIKGRDAFKAWVKSSLEKSNGLRIENLDSFENKDGSRVVSRWIARANTGAVPDSEKASHQPFEFTGIALWAFKDGKLTHNWVERSAAKPSE</sequence>
<dbReference type="Pfam" id="PF12680">
    <property type="entry name" value="SnoaL_2"/>
    <property type="match status" value="1"/>
</dbReference>
<keyword evidence="5" id="KW-0560">Oxidoreductase</keyword>
<evidence type="ECO:0000256" key="2">
    <source>
        <dbReference type="ARBA" id="ARBA00013017"/>
    </source>
</evidence>
<evidence type="ECO:0000256" key="4">
    <source>
        <dbReference type="ARBA" id="ARBA00022862"/>
    </source>
</evidence>
<dbReference type="InterPro" id="IPR037401">
    <property type="entry name" value="SnoaL-like"/>
</dbReference>
<dbReference type="EMBL" id="AP026866">
    <property type="protein sequence ID" value="BDS07994.1"/>
    <property type="molecule type" value="Genomic_DNA"/>
</dbReference>
<dbReference type="Pfam" id="PF00578">
    <property type="entry name" value="AhpC-TSA"/>
    <property type="match status" value="1"/>
</dbReference>
<evidence type="ECO:0000256" key="11">
    <source>
        <dbReference type="ARBA" id="ARBA00049091"/>
    </source>
</evidence>
<dbReference type="GO" id="GO:0045454">
    <property type="term" value="P:cell redox homeostasis"/>
    <property type="evidence" value="ECO:0007669"/>
    <property type="project" value="TreeGrafter"/>
</dbReference>
<evidence type="ECO:0000256" key="6">
    <source>
        <dbReference type="ARBA" id="ARBA00023157"/>
    </source>
</evidence>